<evidence type="ECO:0000313" key="4">
    <source>
        <dbReference type="Proteomes" id="UP000807469"/>
    </source>
</evidence>
<dbReference type="OrthoDB" id="5425539at2759"/>
<dbReference type="Proteomes" id="UP000807469">
    <property type="component" value="Unassembled WGS sequence"/>
</dbReference>
<proteinExistence type="predicted"/>
<evidence type="ECO:0000313" key="3">
    <source>
        <dbReference type="EMBL" id="KAF9476885.1"/>
    </source>
</evidence>
<dbReference type="Gene3D" id="3.10.450.30">
    <property type="entry name" value="Microbial ribonucleases"/>
    <property type="match status" value="1"/>
</dbReference>
<dbReference type="GO" id="GO:0004540">
    <property type="term" value="F:RNA nuclease activity"/>
    <property type="evidence" value="ECO:0007669"/>
    <property type="project" value="InterPro"/>
</dbReference>
<reference evidence="3" key="1">
    <citation type="submission" date="2020-11" db="EMBL/GenBank/DDBJ databases">
        <authorList>
            <consortium name="DOE Joint Genome Institute"/>
            <person name="Ahrendt S."/>
            <person name="Riley R."/>
            <person name="Andreopoulos W."/>
            <person name="Labutti K."/>
            <person name="Pangilinan J."/>
            <person name="Ruiz-Duenas F.J."/>
            <person name="Barrasa J.M."/>
            <person name="Sanchez-Garcia M."/>
            <person name="Camarero S."/>
            <person name="Miyauchi S."/>
            <person name="Serrano A."/>
            <person name="Linde D."/>
            <person name="Babiker R."/>
            <person name="Drula E."/>
            <person name="Ayuso-Fernandez I."/>
            <person name="Pacheco R."/>
            <person name="Padilla G."/>
            <person name="Ferreira P."/>
            <person name="Barriuso J."/>
            <person name="Kellner H."/>
            <person name="Castanera R."/>
            <person name="Alfaro M."/>
            <person name="Ramirez L."/>
            <person name="Pisabarro A.G."/>
            <person name="Kuo A."/>
            <person name="Tritt A."/>
            <person name="Lipzen A."/>
            <person name="He G."/>
            <person name="Yan M."/>
            <person name="Ng V."/>
            <person name="Cullen D."/>
            <person name="Martin F."/>
            <person name="Rosso M.-N."/>
            <person name="Henrissat B."/>
            <person name="Hibbett D."/>
            <person name="Martinez A.T."/>
            <person name="Grigoriev I.V."/>
        </authorList>
    </citation>
    <scope>NUCLEOTIDE SEQUENCE</scope>
    <source>
        <strain evidence="3">CIRM-BRFM 674</strain>
    </source>
</reference>
<dbReference type="SUPFAM" id="SSF53933">
    <property type="entry name" value="Microbial ribonucleases"/>
    <property type="match status" value="1"/>
</dbReference>
<evidence type="ECO:0000256" key="1">
    <source>
        <dbReference type="ARBA" id="ARBA00022722"/>
    </source>
</evidence>
<keyword evidence="4" id="KW-1185">Reference proteome</keyword>
<dbReference type="EMBL" id="MU155279">
    <property type="protein sequence ID" value="KAF9476885.1"/>
    <property type="molecule type" value="Genomic_DNA"/>
</dbReference>
<gene>
    <name evidence="3" type="ORF">BDN70DRAFT_896999</name>
</gene>
<evidence type="ECO:0000256" key="2">
    <source>
        <dbReference type="ARBA" id="ARBA00022801"/>
    </source>
</evidence>
<organism evidence="3 4">
    <name type="scientific">Pholiota conissans</name>
    <dbReference type="NCBI Taxonomy" id="109636"/>
    <lineage>
        <taxon>Eukaryota</taxon>
        <taxon>Fungi</taxon>
        <taxon>Dikarya</taxon>
        <taxon>Basidiomycota</taxon>
        <taxon>Agaricomycotina</taxon>
        <taxon>Agaricomycetes</taxon>
        <taxon>Agaricomycetidae</taxon>
        <taxon>Agaricales</taxon>
        <taxon>Agaricineae</taxon>
        <taxon>Strophariaceae</taxon>
        <taxon>Pholiota</taxon>
    </lineage>
</organism>
<keyword evidence="2" id="KW-0378">Hydrolase</keyword>
<protein>
    <submittedName>
        <fullName evidence="3">Uncharacterized protein</fullName>
    </submittedName>
</protein>
<comment type="caution">
    <text evidence="3">The sequence shown here is derived from an EMBL/GenBank/DDBJ whole genome shotgun (WGS) entry which is preliminary data.</text>
</comment>
<dbReference type="GO" id="GO:0016787">
    <property type="term" value="F:hydrolase activity"/>
    <property type="evidence" value="ECO:0007669"/>
    <property type="project" value="UniProtKB-KW"/>
</dbReference>
<dbReference type="GO" id="GO:0003723">
    <property type="term" value="F:RNA binding"/>
    <property type="evidence" value="ECO:0007669"/>
    <property type="project" value="InterPro"/>
</dbReference>
<name>A0A9P5YZG5_9AGAR</name>
<dbReference type="AlphaFoldDB" id="A0A9P5YZG5"/>
<accession>A0A9P5YZG5</accession>
<dbReference type="InterPro" id="IPR016191">
    <property type="entry name" value="Ribonuclease/ribotoxin"/>
</dbReference>
<keyword evidence="1" id="KW-0540">Nuclease</keyword>
<sequence>MKISAAAISFLLSAPLILFRRLLLIKLNWNTGMATRAPAMDVTALINPSYFSNSEKIPLANCPKPMYRWVLTSHHLDCAVYSGNHFCGCITHEGATTRNGFVACH</sequence>